<evidence type="ECO:0000313" key="2">
    <source>
        <dbReference type="EMBL" id="EHP87209.1"/>
    </source>
</evidence>
<dbReference type="AlphaFoldDB" id="H1KYC5"/>
<dbReference type="GO" id="GO:0003677">
    <property type="term" value="F:DNA binding"/>
    <property type="evidence" value="ECO:0007669"/>
    <property type="project" value="InterPro"/>
</dbReference>
<name>H1KYC5_9EURY</name>
<gene>
    <name evidence="2" type="ORF">MetfoDRAFT_0798</name>
</gene>
<dbReference type="PATRIC" id="fig|647171.4.peg.790"/>
<evidence type="ECO:0000313" key="3">
    <source>
        <dbReference type="Proteomes" id="UP000003706"/>
    </source>
</evidence>
<feature type="domain" description="Transposase IS4-like" evidence="1">
    <location>
        <begin position="7"/>
        <end position="84"/>
    </location>
</feature>
<dbReference type="GO" id="GO:0006313">
    <property type="term" value="P:DNA transposition"/>
    <property type="evidence" value="ECO:0007669"/>
    <property type="project" value="InterPro"/>
</dbReference>
<protein>
    <submittedName>
        <fullName evidence="2">Transposase, IS4</fullName>
    </submittedName>
</protein>
<accession>H1KYC5</accession>
<dbReference type="RefSeq" id="WP_007044237.1">
    <property type="nucleotide sequence ID" value="NZ_AGJL01000016.1"/>
</dbReference>
<dbReference type="Proteomes" id="UP000003706">
    <property type="component" value="Unassembled WGS sequence"/>
</dbReference>
<reference evidence="2 3" key="1">
    <citation type="submission" date="2011-09" db="EMBL/GenBank/DDBJ databases">
        <title>The draft genome of Methanotorris formicicus Mc-S-70.</title>
        <authorList>
            <consortium name="US DOE Joint Genome Institute (JGI-PGF)"/>
            <person name="Lucas S."/>
            <person name="Han J."/>
            <person name="Lapidus A."/>
            <person name="Cheng J.-F."/>
            <person name="Goodwin L."/>
            <person name="Pitluck S."/>
            <person name="Peters L."/>
            <person name="Land M.L."/>
            <person name="Hauser L."/>
            <person name="Sieprawska-Lupa M."/>
            <person name="Takai K."/>
            <person name="Miyazaki J."/>
            <person name="Whitman W."/>
            <person name="Woyke T.J."/>
        </authorList>
    </citation>
    <scope>NUCLEOTIDE SEQUENCE [LARGE SCALE GENOMIC DNA]</scope>
    <source>
        <strain evidence="2 3">Mc-S-70</strain>
    </source>
</reference>
<dbReference type="InterPro" id="IPR012337">
    <property type="entry name" value="RNaseH-like_sf"/>
</dbReference>
<organism evidence="2 3">
    <name type="scientific">Methanotorris formicicus Mc-S-70</name>
    <dbReference type="NCBI Taxonomy" id="647171"/>
    <lineage>
        <taxon>Archaea</taxon>
        <taxon>Methanobacteriati</taxon>
        <taxon>Methanobacteriota</taxon>
        <taxon>Methanomada group</taxon>
        <taxon>Methanococci</taxon>
        <taxon>Methanococcales</taxon>
        <taxon>Methanocaldococcaceae</taxon>
        <taxon>Methanotorris</taxon>
    </lineage>
</organism>
<sequence length="90" mass="10654">MHVVDCIATNGKNIIPIDFRVYDRPRDGKTKNDLCGEIILSLVERGFNIRYICFDSWYSSKENLKLIDKLGLFYLCRIKRNRKINLSKKR</sequence>
<keyword evidence="3" id="KW-1185">Reference proteome</keyword>
<comment type="caution">
    <text evidence="2">The sequence shown here is derived from an EMBL/GenBank/DDBJ whole genome shotgun (WGS) entry which is preliminary data.</text>
</comment>
<dbReference type="EMBL" id="AGJL01000016">
    <property type="protein sequence ID" value="EHP87209.1"/>
    <property type="molecule type" value="Genomic_DNA"/>
</dbReference>
<dbReference type="Pfam" id="PF01609">
    <property type="entry name" value="DDE_Tnp_1"/>
    <property type="match status" value="1"/>
</dbReference>
<proteinExistence type="predicted"/>
<evidence type="ECO:0000259" key="1">
    <source>
        <dbReference type="Pfam" id="PF01609"/>
    </source>
</evidence>
<dbReference type="InterPro" id="IPR002559">
    <property type="entry name" value="Transposase_11"/>
</dbReference>
<dbReference type="SUPFAM" id="SSF53098">
    <property type="entry name" value="Ribonuclease H-like"/>
    <property type="match status" value="1"/>
</dbReference>
<dbReference type="GO" id="GO:0004803">
    <property type="term" value="F:transposase activity"/>
    <property type="evidence" value="ECO:0007669"/>
    <property type="project" value="InterPro"/>
</dbReference>